<evidence type="ECO:0000313" key="5">
    <source>
        <dbReference type="Proteomes" id="UP000321927"/>
    </source>
</evidence>
<name>A0A2W7S189_9BACT</name>
<dbReference type="AlphaFoldDB" id="A0A2W7S189"/>
<dbReference type="PANTHER" id="PTHR37539:SF1">
    <property type="entry name" value="ER-BOUND OXYGENASE MPAB_MPAB'_RUBBER OXYGENASE CATALYTIC DOMAIN-CONTAINING PROTEIN"/>
    <property type="match status" value="1"/>
</dbReference>
<accession>A0A2W7S189</accession>
<dbReference type="EMBL" id="QKZU01000007">
    <property type="protein sequence ID" value="PZX56905.1"/>
    <property type="molecule type" value="Genomic_DNA"/>
</dbReference>
<dbReference type="Proteomes" id="UP000321927">
    <property type="component" value="Unassembled WGS sequence"/>
</dbReference>
<dbReference type="InterPro" id="IPR037473">
    <property type="entry name" value="Lcp-like"/>
</dbReference>
<gene>
    <name evidence="3" type="ORF">ESW18_01420</name>
    <name evidence="2" type="ORF">LV84_02034</name>
</gene>
<reference evidence="2 4" key="1">
    <citation type="submission" date="2018-06" db="EMBL/GenBank/DDBJ databases">
        <title>Genomic Encyclopedia of Archaeal and Bacterial Type Strains, Phase II (KMG-II): from individual species to whole genera.</title>
        <authorList>
            <person name="Goeker M."/>
        </authorList>
    </citation>
    <scope>NUCLEOTIDE SEQUENCE [LARGE SCALE GENOMIC DNA]</scope>
    <source>
        <strain evidence="2 4">DSM 22686</strain>
    </source>
</reference>
<comment type="caution">
    <text evidence="2">The sequence shown here is derived from an EMBL/GenBank/DDBJ whole genome shotgun (WGS) entry which is preliminary data.</text>
</comment>
<organism evidence="2 4">
    <name type="scientific">Algoriphagus ratkowskyi</name>
    <dbReference type="NCBI Taxonomy" id="57028"/>
    <lineage>
        <taxon>Bacteria</taxon>
        <taxon>Pseudomonadati</taxon>
        <taxon>Bacteroidota</taxon>
        <taxon>Cytophagia</taxon>
        <taxon>Cytophagales</taxon>
        <taxon>Cyclobacteriaceae</taxon>
        <taxon>Algoriphagus</taxon>
    </lineage>
</organism>
<dbReference type="PANTHER" id="PTHR37539">
    <property type="entry name" value="SECRETED PROTEIN-RELATED"/>
    <property type="match status" value="1"/>
</dbReference>
<evidence type="ECO:0000313" key="4">
    <source>
        <dbReference type="Proteomes" id="UP000249115"/>
    </source>
</evidence>
<protein>
    <submittedName>
        <fullName evidence="3">DUF2236 domain-containing protein</fullName>
    </submittedName>
    <submittedName>
        <fullName evidence="2">Uncharacterized protein DUF2236</fullName>
    </submittedName>
</protein>
<evidence type="ECO:0000313" key="2">
    <source>
        <dbReference type="EMBL" id="PZX56905.1"/>
    </source>
</evidence>
<sequence length="359" mass="41483">MSKIKLYQNDEFDLLRQIQDPLADQLVSQLIKNPDLITQINSWIEIPAEIEKSYPREFKDFFEFYLNQTDIPEEILVKGQKIFDQKGDLYLAMLGFYSLPYAYAFGDGAEVLVRSKRILSDIGRRLGETSSFIMDIFEPGAFITKKKALLTCAKVRLIHSFSRYFIEHYAKDWSTSFGKPINQEDLIGTNLSFSLIVIRGWKKMGFNVKSEDVDTIMRYWKWVGKMMGIEEVYWPENSKEAFQLEKHIRNRHLKRSDAGHQLIQALISYYKATIPDALISTQVEPILNFFLGKEASKVLGIKSSLPVSGELLGLVFKFSGWKTYGAQKGYSNFARQFISNQLALYGERLEIKLPELKRS</sequence>
<dbReference type="InterPro" id="IPR018713">
    <property type="entry name" value="MPAB/Lcp_cat_dom"/>
</dbReference>
<dbReference type="RefSeq" id="WP_086501372.1">
    <property type="nucleotide sequence ID" value="NZ_MSSV01000008.1"/>
</dbReference>
<dbReference type="OrthoDB" id="6072815at2"/>
<dbReference type="EMBL" id="VORV01000001">
    <property type="protein sequence ID" value="TXD79819.1"/>
    <property type="molecule type" value="Genomic_DNA"/>
</dbReference>
<evidence type="ECO:0000313" key="3">
    <source>
        <dbReference type="EMBL" id="TXD79819.1"/>
    </source>
</evidence>
<dbReference type="GO" id="GO:0016491">
    <property type="term" value="F:oxidoreductase activity"/>
    <property type="evidence" value="ECO:0007669"/>
    <property type="project" value="InterPro"/>
</dbReference>
<reference evidence="3 5" key="2">
    <citation type="submission" date="2019-08" db="EMBL/GenBank/DDBJ databases">
        <title>Genome of Algoriphagus ratkowskyi IC026.</title>
        <authorList>
            <person name="Bowman J.P."/>
        </authorList>
    </citation>
    <scope>NUCLEOTIDE SEQUENCE [LARGE SCALE GENOMIC DNA]</scope>
    <source>
        <strain evidence="3 5">IC026</strain>
    </source>
</reference>
<dbReference type="Pfam" id="PF09995">
    <property type="entry name" value="MPAB_Lcp_cat"/>
    <property type="match status" value="1"/>
</dbReference>
<keyword evidence="5" id="KW-1185">Reference proteome</keyword>
<dbReference type="Proteomes" id="UP000249115">
    <property type="component" value="Unassembled WGS sequence"/>
</dbReference>
<proteinExistence type="predicted"/>
<evidence type="ECO:0000259" key="1">
    <source>
        <dbReference type="Pfam" id="PF09995"/>
    </source>
</evidence>
<feature type="domain" description="ER-bound oxygenase mpaB/mpaB'/Rubber oxygenase catalytic" evidence="1">
    <location>
        <begin position="115"/>
        <end position="300"/>
    </location>
</feature>